<dbReference type="InterPro" id="IPR051257">
    <property type="entry name" value="Diverse_CBS-Domain"/>
</dbReference>
<name>A0ABW1ZDQ9_9DEIO</name>
<dbReference type="PROSITE" id="PS51371">
    <property type="entry name" value="CBS"/>
    <property type="match status" value="1"/>
</dbReference>
<evidence type="ECO:0000259" key="3">
    <source>
        <dbReference type="PROSITE" id="PS51371"/>
    </source>
</evidence>
<evidence type="ECO:0000313" key="4">
    <source>
        <dbReference type="EMBL" id="MFC6658974.1"/>
    </source>
</evidence>
<dbReference type="InterPro" id="IPR000644">
    <property type="entry name" value="CBS_dom"/>
</dbReference>
<evidence type="ECO:0000313" key="5">
    <source>
        <dbReference type="Proteomes" id="UP001596317"/>
    </source>
</evidence>
<evidence type="ECO:0000256" key="1">
    <source>
        <dbReference type="ARBA" id="ARBA00023122"/>
    </source>
</evidence>
<dbReference type="RefSeq" id="WP_380053397.1">
    <property type="nucleotide sequence ID" value="NZ_JBHSWB010000001.1"/>
</dbReference>
<keyword evidence="1 2" id="KW-0129">CBS domain</keyword>
<dbReference type="Gene3D" id="3.10.580.10">
    <property type="entry name" value="CBS-domain"/>
    <property type="match status" value="1"/>
</dbReference>
<gene>
    <name evidence="4" type="ORF">ACFP90_00295</name>
</gene>
<dbReference type="PANTHER" id="PTHR43080">
    <property type="entry name" value="CBS DOMAIN-CONTAINING PROTEIN CBSX3, MITOCHONDRIAL"/>
    <property type="match status" value="1"/>
</dbReference>
<sequence>MTMPTRVQDAMHPRAVSISPHDPLTAAVVAMEELDIKRLPVVHDGRVVGIVTDGEVRRALPTLTEGLSPWAFAARVGRVRLREIMRAPVHTVTPETPCAPPCRPCWTAGWAACRW</sequence>
<dbReference type="PANTHER" id="PTHR43080:SF2">
    <property type="entry name" value="CBS DOMAIN-CONTAINING PROTEIN"/>
    <property type="match status" value="1"/>
</dbReference>
<accession>A0ABW1ZDQ9</accession>
<comment type="caution">
    <text evidence="4">The sequence shown here is derived from an EMBL/GenBank/DDBJ whole genome shotgun (WGS) entry which is preliminary data.</text>
</comment>
<protein>
    <submittedName>
        <fullName evidence="4">CBS domain-containing protein</fullName>
    </submittedName>
</protein>
<dbReference type="InterPro" id="IPR046342">
    <property type="entry name" value="CBS_dom_sf"/>
</dbReference>
<reference evidence="5" key="1">
    <citation type="journal article" date="2019" name="Int. J. Syst. Evol. Microbiol.">
        <title>The Global Catalogue of Microorganisms (GCM) 10K type strain sequencing project: providing services to taxonomists for standard genome sequencing and annotation.</title>
        <authorList>
            <consortium name="The Broad Institute Genomics Platform"/>
            <consortium name="The Broad Institute Genome Sequencing Center for Infectious Disease"/>
            <person name="Wu L."/>
            <person name="Ma J."/>
        </authorList>
    </citation>
    <scope>NUCLEOTIDE SEQUENCE [LARGE SCALE GENOMIC DNA]</scope>
    <source>
        <strain evidence="5">CCUG 63830</strain>
    </source>
</reference>
<dbReference type="SMART" id="SM00116">
    <property type="entry name" value="CBS"/>
    <property type="match status" value="1"/>
</dbReference>
<dbReference type="Proteomes" id="UP001596317">
    <property type="component" value="Unassembled WGS sequence"/>
</dbReference>
<evidence type="ECO:0000256" key="2">
    <source>
        <dbReference type="PROSITE-ProRule" id="PRU00703"/>
    </source>
</evidence>
<dbReference type="SUPFAM" id="SSF54631">
    <property type="entry name" value="CBS-domain pair"/>
    <property type="match status" value="1"/>
</dbReference>
<dbReference type="Pfam" id="PF00571">
    <property type="entry name" value="CBS"/>
    <property type="match status" value="1"/>
</dbReference>
<keyword evidence="5" id="KW-1185">Reference proteome</keyword>
<feature type="domain" description="CBS" evidence="3">
    <location>
        <begin position="11"/>
        <end position="69"/>
    </location>
</feature>
<dbReference type="EMBL" id="JBHSWB010000001">
    <property type="protein sequence ID" value="MFC6658974.1"/>
    <property type="molecule type" value="Genomic_DNA"/>
</dbReference>
<proteinExistence type="predicted"/>
<organism evidence="4 5">
    <name type="scientific">Deinococcus multiflagellatus</name>
    <dbReference type="NCBI Taxonomy" id="1656887"/>
    <lineage>
        <taxon>Bacteria</taxon>
        <taxon>Thermotogati</taxon>
        <taxon>Deinococcota</taxon>
        <taxon>Deinococci</taxon>
        <taxon>Deinococcales</taxon>
        <taxon>Deinococcaceae</taxon>
        <taxon>Deinococcus</taxon>
    </lineage>
</organism>